<feature type="transmembrane region" description="Helical" evidence="2">
    <location>
        <begin position="107"/>
        <end position="129"/>
    </location>
</feature>
<dbReference type="Proteomes" id="UP000694867">
    <property type="component" value="Unplaced"/>
</dbReference>
<keyword evidence="2" id="KW-1133">Transmembrane helix</keyword>
<feature type="transmembrane region" description="Helical" evidence="2">
    <location>
        <begin position="39"/>
        <end position="59"/>
    </location>
</feature>
<dbReference type="KEGG" id="goe:114828303"/>
<evidence type="ECO:0000256" key="2">
    <source>
        <dbReference type="SAM" id="Phobius"/>
    </source>
</evidence>
<protein>
    <submittedName>
        <fullName evidence="4">Uncharacterized protein LOC114828303</fullName>
    </submittedName>
</protein>
<evidence type="ECO:0000256" key="1">
    <source>
        <dbReference type="SAM" id="MobiDB-lite"/>
    </source>
</evidence>
<feature type="compositionally biased region" description="Basic and acidic residues" evidence="1">
    <location>
        <begin position="10"/>
        <end position="22"/>
    </location>
</feature>
<gene>
    <name evidence="4" type="primary">LOC114828303</name>
</gene>
<keyword evidence="3" id="KW-1185">Reference proteome</keyword>
<dbReference type="AlphaFoldDB" id="A0AAJ7SH91"/>
<feature type="transmembrane region" description="Helical" evidence="2">
    <location>
        <begin position="135"/>
        <end position="155"/>
    </location>
</feature>
<feature type="transmembrane region" description="Helical" evidence="2">
    <location>
        <begin position="79"/>
        <end position="100"/>
    </location>
</feature>
<dbReference type="RefSeq" id="XP_028967737.1">
    <property type="nucleotide sequence ID" value="XM_029111904.1"/>
</dbReference>
<proteinExistence type="predicted"/>
<keyword evidence="2" id="KW-0472">Membrane</keyword>
<feature type="region of interest" description="Disordered" evidence="1">
    <location>
        <begin position="1"/>
        <end position="30"/>
    </location>
</feature>
<accession>A0AAJ7SH91</accession>
<organism evidence="3 4">
    <name type="scientific">Galendromus occidentalis</name>
    <name type="common">western predatory mite</name>
    <dbReference type="NCBI Taxonomy" id="34638"/>
    <lineage>
        <taxon>Eukaryota</taxon>
        <taxon>Metazoa</taxon>
        <taxon>Ecdysozoa</taxon>
        <taxon>Arthropoda</taxon>
        <taxon>Chelicerata</taxon>
        <taxon>Arachnida</taxon>
        <taxon>Acari</taxon>
        <taxon>Parasitiformes</taxon>
        <taxon>Mesostigmata</taxon>
        <taxon>Gamasina</taxon>
        <taxon>Phytoseioidea</taxon>
        <taxon>Phytoseiidae</taxon>
        <taxon>Typhlodrominae</taxon>
        <taxon>Galendromus</taxon>
    </lineage>
</organism>
<evidence type="ECO:0000313" key="4">
    <source>
        <dbReference type="RefSeq" id="XP_028967737.1"/>
    </source>
</evidence>
<sequence length="224" mass="26219">MQNFQRRRVSPQDELHRLHENQPAEPPQMTETPCRTLTWYFRAYVYVIHAFVYEYIQFLRHKARPEDDSEGGLPFEAGFPLRILTMTAVFWTIEFLYIRLHIFSIPVVVRGVCYLIFVLTIDMLCYYIWTDLSIGITIEACPFWVIALIAVEKLLIETIIRRLHYCPIGESHIKDDLQLFIEGLMTPPPPGCCGGTHRCDRHRATATNGNRFQVHGHHGHMHMH</sequence>
<name>A0AAJ7SH91_9ACAR</name>
<reference evidence="4" key="1">
    <citation type="submission" date="2025-08" db="UniProtKB">
        <authorList>
            <consortium name="RefSeq"/>
        </authorList>
    </citation>
    <scope>IDENTIFICATION</scope>
</reference>
<keyword evidence="2" id="KW-0812">Transmembrane</keyword>
<dbReference type="GeneID" id="114828303"/>
<evidence type="ECO:0000313" key="3">
    <source>
        <dbReference type="Proteomes" id="UP000694867"/>
    </source>
</evidence>